<keyword evidence="3" id="KW-1185">Reference proteome</keyword>
<feature type="compositionally biased region" description="Polar residues" evidence="1">
    <location>
        <begin position="219"/>
        <end position="229"/>
    </location>
</feature>
<feature type="compositionally biased region" description="Basic residues" evidence="1">
    <location>
        <begin position="100"/>
        <end position="117"/>
    </location>
</feature>
<organism evidence="2 3">
    <name type="scientific">Sporormia fimetaria CBS 119925</name>
    <dbReference type="NCBI Taxonomy" id="1340428"/>
    <lineage>
        <taxon>Eukaryota</taxon>
        <taxon>Fungi</taxon>
        <taxon>Dikarya</taxon>
        <taxon>Ascomycota</taxon>
        <taxon>Pezizomycotina</taxon>
        <taxon>Dothideomycetes</taxon>
        <taxon>Pleosporomycetidae</taxon>
        <taxon>Pleosporales</taxon>
        <taxon>Sporormiaceae</taxon>
        <taxon>Sporormia</taxon>
    </lineage>
</organism>
<feature type="compositionally biased region" description="Basic and acidic residues" evidence="1">
    <location>
        <begin position="310"/>
        <end position="320"/>
    </location>
</feature>
<evidence type="ECO:0000313" key="2">
    <source>
        <dbReference type="EMBL" id="KAF2742602.1"/>
    </source>
</evidence>
<sequence length="377" mass="41594">MPTPVSPGQGLAHKNSEASDNILANQSVVHSPPASPSQQMTSPQPAVSPSPRPIIATDKWETVEQTFVLDALKSPRLRRGTYTQTSLTPSEQQKSSGKLSSKRPSRLGHVLSKRPRSRERGPLKQQKRPFLSNLKRSRSPEQLPPMSQQNLEHMPDVPHGQDSPPQTTGGRKSEEEVPESPLKRPRSGTPSHVAETPAVSVTPPNFHETPAVSVMPPNSHGTSATNSVLLTPRETPATNPMRISSILLGGSEGPLHDRFKMLKSTGPQPRGSPHQQADGLQPQTEVPGPKIQQPKEQQSGRQQDDDLVLDEEKSTPRPENPEIINPRRKSRRIAELSEADKQLRYEEKQWERRAKERAQELKIAGLPLPTLFPGPDQ</sequence>
<feature type="compositionally biased region" description="Polar residues" evidence="1">
    <location>
        <begin position="81"/>
        <end position="99"/>
    </location>
</feature>
<reference evidence="2" key="1">
    <citation type="journal article" date="2020" name="Stud. Mycol.">
        <title>101 Dothideomycetes genomes: a test case for predicting lifestyles and emergence of pathogens.</title>
        <authorList>
            <person name="Haridas S."/>
            <person name="Albert R."/>
            <person name="Binder M."/>
            <person name="Bloem J."/>
            <person name="Labutti K."/>
            <person name="Salamov A."/>
            <person name="Andreopoulos B."/>
            <person name="Baker S."/>
            <person name="Barry K."/>
            <person name="Bills G."/>
            <person name="Bluhm B."/>
            <person name="Cannon C."/>
            <person name="Castanera R."/>
            <person name="Culley D."/>
            <person name="Daum C."/>
            <person name="Ezra D."/>
            <person name="Gonzalez J."/>
            <person name="Henrissat B."/>
            <person name="Kuo A."/>
            <person name="Liang C."/>
            <person name="Lipzen A."/>
            <person name="Lutzoni F."/>
            <person name="Magnuson J."/>
            <person name="Mondo S."/>
            <person name="Nolan M."/>
            <person name="Ohm R."/>
            <person name="Pangilinan J."/>
            <person name="Park H.-J."/>
            <person name="Ramirez L."/>
            <person name="Alfaro M."/>
            <person name="Sun H."/>
            <person name="Tritt A."/>
            <person name="Yoshinaga Y."/>
            <person name="Zwiers L.-H."/>
            <person name="Turgeon B."/>
            <person name="Goodwin S."/>
            <person name="Spatafora J."/>
            <person name="Crous P."/>
            <person name="Grigoriev I."/>
        </authorList>
    </citation>
    <scope>NUCLEOTIDE SEQUENCE</scope>
    <source>
        <strain evidence="2">CBS 119925</strain>
    </source>
</reference>
<dbReference type="AlphaFoldDB" id="A0A6A6UWE9"/>
<proteinExistence type="predicted"/>
<dbReference type="EMBL" id="MU006606">
    <property type="protein sequence ID" value="KAF2742602.1"/>
    <property type="molecule type" value="Genomic_DNA"/>
</dbReference>
<feature type="region of interest" description="Disordered" evidence="1">
    <location>
        <begin position="70"/>
        <end position="341"/>
    </location>
</feature>
<evidence type="ECO:0000256" key="1">
    <source>
        <dbReference type="SAM" id="MobiDB-lite"/>
    </source>
</evidence>
<evidence type="ECO:0000313" key="3">
    <source>
        <dbReference type="Proteomes" id="UP000799440"/>
    </source>
</evidence>
<protein>
    <submittedName>
        <fullName evidence="2">Uncharacterized protein</fullName>
    </submittedName>
</protein>
<feature type="compositionally biased region" description="Polar residues" evidence="1">
    <location>
        <begin position="18"/>
        <end position="29"/>
    </location>
</feature>
<feature type="region of interest" description="Disordered" evidence="1">
    <location>
        <begin position="1"/>
        <end position="54"/>
    </location>
</feature>
<feature type="compositionally biased region" description="Basic and acidic residues" evidence="1">
    <location>
        <begin position="332"/>
        <end position="341"/>
    </location>
</feature>
<gene>
    <name evidence="2" type="ORF">M011DRAFT_262618</name>
</gene>
<feature type="compositionally biased region" description="Polar residues" evidence="1">
    <location>
        <begin position="36"/>
        <end position="45"/>
    </location>
</feature>
<accession>A0A6A6UWE9</accession>
<name>A0A6A6UWE9_9PLEO</name>
<dbReference type="Proteomes" id="UP000799440">
    <property type="component" value="Unassembled WGS sequence"/>
</dbReference>